<dbReference type="NCBIfam" id="TIGR00274">
    <property type="entry name" value="N-acetylmuramic acid 6-phosphate etherase"/>
    <property type="match status" value="1"/>
</dbReference>
<dbReference type="EMBL" id="VBAK01000106">
    <property type="protein sequence ID" value="TMI90910.1"/>
    <property type="molecule type" value="Genomic_DNA"/>
</dbReference>
<evidence type="ECO:0000313" key="6">
    <source>
        <dbReference type="Proteomes" id="UP000318509"/>
    </source>
</evidence>
<dbReference type="PROSITE" id="PS01272">
    <property type="entry name" value="GCKR"/>
    <property type="match status" value="1"/>
</dbReference>
<dbReference type="GO" id="GO:0016803">
    <property type="term" value="F:ether hydrolase activity"/>
    <property type="evidence" value="ECO:0007669"/>
    <property type="project" value="TreeGrafter"/>
</dbReference>
<comment type="function">
    <text evidence="3">Specifically catalyzes the cleavage of the D-lactyl ether substituent of MurNAc 6-phosphate, producing GlcNAc 6-phosphate and D-lactate.</text>
</comment>
<dbReference type="Proteomes" id="UP000318509">
    <property type="component" value="Unassembled WGS sequence"/>
</dbReference>
<dbReference type="PANTHER" id="PTHR10088">
    <property type="entry name" value="GLUCOKINASE REGULATORY PROTEIN"/>
    <property type="match status" value="1"/>
</dbReference>
<gene>
    <name evidence="3 5" type="primary">murQ</name>
    <name evidence="5" type="ORF">E6H00_05645</name>
</gene>
<dbReference type="GO" id="GO:0016835">
    <property type="term" value="F:carbon-oxygen lyase activity"/>
    <property type="evidence" value="ECO:0007669"/>
    <property type="project" value="UniProtKB-UniRule"/>
</dbReference>
<comment type="pathway">
    <text evidence="3">Amino-sugar metabolism; N-acetylmuramate degradation.</text>
</comment>
<dbReference type="Gene3D" id="3.40.50.10490">
    <property type="entry name" value="Glucose-6-phosphate isomerase like protein, domain 1"/>
    <property type="match status" value="1"/>
</dbReference>
<dbReference type="PANTHER" id="PTHR10088:SF4">
    <property type="entry name" value="GLUCOKINASE REGULATORY PROTEIN"/>
    <property type="match status" value="1"/>
</dbReference>
<comment type="caution">
    <text evidence="5">The sequence shown here is derived from an EMBL/GenBank/DDBJ whole genome shotgun (WGS) entry which is preliminary data.</text>
</comment>
<sequence>MRDSELLTEAINERTRDLDLRAPLDQARVMNEEDRRVPAAVEAVLPQIADAVVRIAAALRRGGRLIYVGAGTSGRLAVLDAAECPPTFGTPPDLVQAVLAGEAQAVTEAVEGAEDDEAAGERAMDARGAGPDDVVVGIAASGRTPFVVAAVRRARARGAATIAVACTPASPLEAACHLSIVPLVGPEVIAGSTRLKAGTAQKLVLNMLSTLTMVQLGKVYGNLMVDLTATNAKLRRRAVRIVAAAAEVAEPKAVEALARAGGRAPVAIIMLRARLDPEAAAERLARAGGSVRRALAGP</sequence>
<protein>
    <recommendedName>
        <fullName evidence="3">N-acetylmuramic acid 6-phosphate etherase</fullName>
        <shortName evidence="3">MurNAc-6-P etherase</shortName>
        <ecNumber evidence="3">4.2.1.126</ecNumber>
    </recommendedName>
    <alternativeName>
        <fullName evidence="3">N-acetylmuramic acid 6-phosphate hydrolase</fullName>
    </alternativeName>
    <alternativeName>
        <fullName evidence="3">N-acetylmuramic acid 6-phosphate lyase</fullName>
    </alternativeName>
</protein>
<evidence type="ECO:0000256" key="2">
    <source>
        <dbReference type="ARBA" id="ARBA00023277"/>
    </source>
</evidence>
<dbReference type="FunFam" id="3.40.50.10490:FF:000014">
    <property type="entry name" value="N-acetylmuramic acid 6-phosphate etherase"/>
    <property type="match status" value="1"/>
</dbReference>
<organism evidence="5 6">
    <name type="scientific">Candidatus Segetimicrobium genomatis</name>
    <dbReference type="NCBI Taxonomy" id="2569760"/>
    <lineage>
        <taxon>Bacteria</taxon>
        <taxon>Bacillati</taxon>
        <taxon>Candidatus Sysuimicrobiota</taxon>
        <taxon>Candidatus Sysuimicrobiia</taxon>
        <taxon>Candidatus Sysuimicrobiales</taxon>
        <taxon>Candidatus Segetimicrobiaceae</taxon>
        <taxon>Candidatus Segetimicrobium</taxon>
    </lineage>
</organism>
<dbReference type="Pfam" id="PF22645">
    <property type="entry name" value="GKRP_SIS_N"/>
    <property type="match status" value="1"/>
</dbReference>
<feature type="active site" evidence="3">
    <location>
        <position position="114"/>
    </location>
</feature>
<feature type="active site" description="Proton donor" evidence="3">
    <location>
        <position position="83"/>
    </location>
</feature>
<dbReference type="InterPro" id="IPR040190">
    <property type="entry name" value="MURQ/GCKR"/>
</dbReference>
<dbReference type="PROSITE" id="PS51464">
    <property type="entry name" value="SIS"/>
    <property type="match status" value="1"/>
</dbReference>
<dbReference type="GO" id="GO:0009254">
    <property type="term" value="P:peptidoglycan turnover"/>
    <property type="evidence" value="ECO:0007669"/>
    <property type="project" value="TreeGrafter"/>
</dbReference>
<dbReference type="SUPFAM" id="SSF53697">
    <property type="entry name" value="SIS domain"/>
    <property type="match status" value="1"/>
</dbReference>
<comment type="similarity">
    <text evidence="3">Belongs to the GCKR-like family. MurNAc-6-P etherase subfamily.</text>
</comment>
<name>A0A537K586_9BACT</name>
<dbReference type="InterPro" id="IPR005488">
    <property type="entry name" value="Etherase_MurQ"/>
</dbReference>
<evidence type="ECO:0000256" key="1">
    <source>
        <dbReference type="ARBA" id="ARBA00023239"/>
    </source>
</evidence>
<dbReference type="AlphaFoldDB" id="A0A537K586"/>
<evidence type="ECO:0000256" key="3">
    <source>
        <dbReference type="HAMAP-Rule" id="MF_00068"/>
    </source>
</evidence>
<comment type="miscellaneous">
    <text evidence="3">A lyase-type mechanism (elimination/hydration) is suggested for the cleavage of the lactyl ether bond of MurNAc 6-phosphate, with the formation of an alpha,beta-unsaturated aldehyde intermediate with (E)-stereochemistry, followed by the syn addition of water to give product.</text>
</comment>
<dbReference type="GO" id="GO:0097173">
    <property type="term" value="P:N-acetylmuramic acid catabolic process"/>
    <property type="evidence" value="ECO:0007669"/>
    <property type="project" value="UniProtKB-UniPathway"/>
</dbReference>
<dbReference type="HAMAP" id="MF_00068">
    <property type="entry name" value="MurQ"/>
    <property type="match status" value="1"/>
</dbReference>
<comment type="catalytic activity">
    <reaction evidence="3">
        <text>N-acetyl-D-muramate 6-phosphate + H2O = N-acetyl-D-glucosamine 6-phosphate + (R)-lactate</text>
        <dbReference type="Rhea" id="RHEA:26410"/>
        <dbReference type="ChEBI" id="CHEBI:15377"/>
        <dbReference type="ChEBI" id="CHEBI:16004"/>
        <dbReference type="ChEBI" id="CHEBI:57513"/>
        <dbReference type="ChEBI" id="CHEBI:58722"/>
        <dbReference type="EC" id="4.2.1.126"/>
    </reaction>
</comment>
<feature type="domain" description="SIS" evidence="4">
    <location>
        <begin position="55"/>
        <end position="218"/>
    </location>
</feature>
<evidence type="ECO:0000259" key="4">
    <source>
        <dbReference type="PROSITE" id="PS51464"/>
    </source>
</evidence>
<dbReference type="InterPro" id="IPR046348">
    <property type="entry name" value="SIS_dom_sf"/>
</dbReference>
<dbReference type="Gene3D" id="1.10.8.1080">
    <property type="match status" value="1"/>
</dbReference>
<comment type="subunit">
    <text evidence="3">Homodimer.</text>
</comment>
<keyword evidence="1 3" id="KW-0456">Lyase</keyword>
<dbReference type="InterPro" id="IPR005486">
    <property type="entry name" value="Glucokinase_regulatory_CS"/>
</dbReference>
<dbReference type="InterPro" id="IPR001347">
    <property type="entry name" value="SIS_dom"/>
</dbReference>
<dbReference type="NCBIfam" id="NF003915">
    <property type="entry name" value="PRK05441.1"/>
    <property type="match status" value="1"/>
</dbReference>
<dbReference type="CDD" id="cd05007">
    <property type="entry name" value="SIS_Etherase"/>
    <property type="match status" value="1"/>
</dbReference>
<proteinExistence type="inferred from homology"/>
<dbReference type="GO" id="GO:0046348">
    <property type="term" value="P:amino sugar catabolic process"/>
    <property type="evidence" value="ECO:0007669"/>
    <property type="project" value="InterPro"/>
</dbReference>
<reference evidence="5 6" key="1">
    <citation type="journal article" date="2019" name="Nat. Microbiol.">
        <title>Mediterranean grassland soil C-N compound turnover is dependent on rainfall and depth, and is mediated by genomically divergent microorganisms.</title>
        <authorList>
            <person name="Diamond S."/>
            <person name="Andeer P.F."/>
            <person name="Li Z."/>
            <person name="Crits-Christoph A."/>
            <person name="Burstein D."/>
            <person name="Anantharaman K."/>
            <person name="Lane K.R."/>
            <person name="Thomas B.C."/>
            <person name="Pan C."/>
            <person name="Northen T.R."/>
            <person name="Banfield J.F."/>
        </authorList>
    </citation>
    <scope>NUCLEOTIDE SEQUENCE [LARGE SCALE GENOMIC DNA]</scope>
    <source>
        <strain evidence="5">NP_3</strain>
    </source>
</reference>
<dbReference type="NCBIfam" id="NF009222">
    <property type="entry name" value="PRK12570.1"/>
    <property type="match status" value="1"/>
</dbReference>
<dbReference type="GO" id="GO:0097367">
    <property type="term" value="F:carbohydrate derivative binding"/>
    <property type="evidence" value="ECO:0007669"/>
    <property type="project" value="InterPro"/>
</dbReference>
<dbReference type="UniPathway" id="UPA00342"/>
<dbReference type="Pfam" id="PF20741">
    <property type="entry name" value="GKRP-like_C"/>
    <property type="match status" value="1"/>
</dbReference>
<evidence type="ECO:0000313" key="5">
    <source>
        <dbReference type="EMBL" id="TMI90910.1"/>
    </source>
</evidence>
<accession>A0A537K586</accession>
<dbReference type="EC" id="4.2.1.126" evidence="3"/>
<keyword evidence="2 3" id="KW-0119">Carbohydrate metabolism</keyword>